<sequence length="711" mass="75410">MNFGENPLPGPGGDNREGNPEQPPQAVPVPDPGVSATSYSEALRNLSETLPGLSASRGRDIVASAVERFRDIEHLNQFQGEIRVEGDFIAASKAGQRRRRGPASTPVHEAELADLALYVEPEDFQTGVDLLAEQRIVVFAGPARTGRRARALATGVAVLRREQLPLQVLELRGDLLGNPSWRVPRGGAVMLVVDRPAGGRQRADTIDDKWLESTAGKLREQNSYLVVVTVRPRGVLATATRRNDHVLEDLELPDPLEVVRTRLLAAVPWFSPGAFDGLVAATALDEVLDERGDPRFATRAAKALGEALLADGDPADALARLRDVREQVAEWLGGDPSATELALVFATAVLEGSTYLSVVDSAVALCGKLGGSTGINAPRYARTLLAERSWIEQDRTGGGPGVLRFRHADLRHAVLTGVWVDLDGIRGKLLGWLTELAQHPDVEVRARAASAAGSLVSCDFTHGLYRVLMPWASSGQATLRHSASLGLNAAGGLSGDAEPVWRHLQEWVELPGEGATARRLSATAGLAAGGLIGAAEPERALRVLLALALQSGWGAVPSVAEGVRALVEAGAVAPVLEALLLWSEGDTGAELPVKALTAFVHVVRGAGFPLAAPGTHPDVLPELWGRALEREEVADSAADALRDRVLMLDHAPDPGVEEAVLDLLGGIAERGPGDYGRLCHLLDRWARDADRPSAAAADVLEQLVKAGEDLA</sequence>
<keyword evidence="3" id="KW-1185">Reference proteome</keyword>
<dbReference type="Gene3D" id="1.25.10.10">
    <property type="entry name" value="Leucine-rich Repeat Variant"/>
    <property type="match status" value="1"/>
</dbReference>
<evidence type="ECO:0000256" key="1">
    <source>
        <dbReference type="SAM" id="MobiDB-lite"/>
    </source>
</evidence>
<organism evidence="2 3">
    <name type="scientific">Actinosynnema pretiosum</name>
    <dbReference type="NCBI Taxonomy" id="42197"/>
    <lineage>
        <taxon>Bacteria</taxon>
        <taxon>Bacillati</taxon>
        <taxon>Actinomycetota</taxon>
        <taxon>Actinomycetes</taxon>
        <taxon>Pseudonocardiales</taxon>
        <taxon>Pseudonocardiaceae</taxon>
        <taxon>Actinosynnema</taxon>
    </lineage>
</organism>
<gene>
    <name evidence="2" type="ORF">CNX65_15250</name>
</gene>
<accession>A0A290Z681</accession>
<evidence type="ECO:0000313" key="3">
    <source>
        <dbReference type="Proteomes" id="UP000218505"/>
    </source>
</evidence>
<dbReference type="KEGG" id="apre:CNX65_15250"/>
<evidence type="ECO:0000313" key="2">
    <source>
        <dbReference type="EMBL" id="ATE54479.1"/>
    </source>
</evidence>
<feature type="region of interest" description="Disordered" evidence="1">
    <location>
        <begin position="1"/>
        <end position="37"/>
    </location>
</feature>
<dbReference type="SUPFAM" id="SSF48371">
    <property type="entry name" value="ARM repeat"/>
    <property type="match status" value="1"/>
</dbReference>
<dbReference type="EMBL" id="CP023445">
    <property type="protein sequence ID" value="ATE54479.1"/>
    <property type="molecule type" value="Genomic_DNA"/>
</dbReference>
<dbReference type="InterPro" id="IPR016024">
    <property type="entry name" value="ARM-type_fold"/>
</dbReference>
<evidence type="ECO:0008006" key="4">
    <source>
        <dbReference type="Google" id="ProtNLM"/>
    </source>
</evidence>
<dbReference type="Proteomes" id="UP000218505">
    <property type="component" value="Chromosome"/>
</dbReference>
<dbReference type="InterPro" id="IPR011989">
    <property type="entry name" value="ARM-like"/>
</dbReference>
<feature type="compositionally biased region" description="Pro residues" evidence="1">
    <location>
        <begin position="21"/>
        <end position="31"/>
    </location>
</feature>
<dbReference type="RefSeq" id="WP_096493664.1">
    <property type="nucleotide sequence ID" value="NZ_CP023445.1"/>
</dbReference>
<name>A0A290Z681_9PSEU</name>
<protein>
    <recommendedName>
        <fullName evidence="4">LigA protein</fullName>
    </recommendedName>
</protein>
<dbReference type="AlphaFoldDB" id="A0A290Z681"/>
<reference evidence="2" key="1">
    <citation type="submission" date="2017-09" db="EMBL/GenBank/DDBJ databases">
        <title>Complete Genome Sequence of ansamitocin-producing Bacterium Actinosynnema pretiosum X47.</title>
        <authorList>
            <person name="Cao G."/>
            <person name="Zong G."/>
            <person name="Zhong C."/>
            <person name="Fu J."/>
        </authorList>
    </citation>
    <scope>NUCLEOTIDE SEQUENCE [LARGE SCALE GENOMIC DNA]</scope>
    <source>
        <strain evidence="2">X47</strain>
    </source>
</reference>
<proteinExistence type="predicted"/>